<dbReference type="InterPro" id="IPR051264">
    <property type="entry name" value="FAD-oxidored/transferase_4"/>
</dbReference>
<gene>
    <name evidence="6" type="ORF">FisN_4Lh326</name>
</gene>
<dbReference type="SUPFAM" id="SSF56176">
    <property type="entry name" value="FAD-binding/transporter-associated domain-like"/>
    <property type="match status" value="1"/>
</dbReference>
<proteinExistence type="predicted"/>
<dbReference type="Proteomes" id="UP000198406">
    <property type="component" value="Unassembled WGS sequence"/>
</dbReference>
<comment type="caution">
    <text evidence="6">The sequence shown here is derived from an EMBL/GenBank/DDBJ whole genome shotgun (WGS) entry which is preliminary data.</text>
</comment>
<dbReference type="Pfam" id="PF01565">
    <property type="entry name" value="FAD_binding_4"/>
    <property type="match status" value="1"/>
</dbReference>
<feature type="domain" description="FAD-binding PCMH-type" evidence="5">
    <location>
        <begin position="128"/>
        <end position="257"/>
    </location>
</feature>
<dbReference type="GO" id="GO:0055085">
    <property type="term" value="P:transmembrane transport"/>
    <property type="evidence" value="ECO:0007669"/>
    <property type="project" value="InterPro"/>
</dbReference>
<dbReference type="InterPro" id="IPR015409">
    <property type="entry name" value="Lactate_DH_C"/>
</dbReference>
<name>A0A1Z5KD38_FISSO</name>
<dbReference type="Pfam" id="PF09330">
    <property type="entry name" value="Lact-deh-memb"/>
    <property type="match status" value="1"/>
</dbReference>
<accession>A0A1Z5KD38</accession>
<dbReference type="InterPro" id="IPR016169">
    <property type="entry name" value="FAD-bd_PCMH_sub2"/>
</dbReference>
<evidence type="ECO:0000313" key="6">
    <source>
        <dbReference type="EMBL" id="GAX24230.1"/>
    </source>
</evidence>
<dbReference type="OrthoDB" id="5332616at2759"/>
<dbReference type="AlphaFoldDB" id="A0A1Z5KD38"/>
<dbReference type="InterPro" id="IPR006094">
    <property type="entry name" value="Oxid_FAD_bind_N"/>
</dbReference>
<dbReference type="GO" id="GO:0008720">
    <property type="term" value="F:D-lactate dehydrogenase (NAD+) activity"/>
    <property type="evidence" value="ECO:0007669"/>
    <property type="project" value="UniProtKB-EC"/>
</dbReference>
<dbReference type="Gene3D" id="3.30.465.10">
    <property type="match status" value="1"/>
</dbReference>
<protein>
    <submittedName>
        <fullName evidence="6">D-lactate dehydrogenase</fullName>
        <ecNumber evidence="6">1.1.1.28</ecNumber>
    </submittedName>
</protein>
<dbReference type="SUPFAM" id="SSF55103">
    <property type="entry name" value="FAD-linked oxidases, C-terminal domain"/>
    <property type="match status" value="1"/>
</dbReference>
<keyword evidence="7" id="KW-1185">Reference proteome</keyword>
<dbReference type="EMBL" id="BDSP01000207">
    <property type="protein sequence ID" value="GAX24230.1"/>
    <property type="molecule type" value="Genomic_DNA"/>
</dbReference>
<reference evidence="6 7" key="1">
    <citation type="journal article" date="2015" name="Plant Cell">
        <title>Oil accumulation by the oleaginous diatom Fistulifera solaris as revealed by the genome and transcriptome.</title>
        <authorList>
            <person name="Tanaka T."/>
            <person name="Maeda Y."/>
            <person name="Veluchamy A."/>
            <person name="Tanaka M."/>
            <person name="Abida H."/>
            <person name="Marechal E."/>
            <person name="Bowler C."/>
            <person name="Muto M."/>
            <person name="Sunaga Y."/>
            <person name="Tanaka M."/>
            <person name="Yoshino T."/>
            <person name="Taniguchi T."/>
            <person name="Fukuda Y."/>
            <person name="Nemoto M."/>
            <person name="Matsumoto M."/>
            <person name="Wong P.S."/>
            <person name="Aburatani S."/>
            <person name="Fujibuchi W."/>
        </authorList>
    </citation>
    <scope>NUCLEOTIDE SEQUENCE [LARGE SCALE GENOMIC DNA]</scope>
    <source>
        <strain evidence="6 7">JPCC DA0580</strain>
    </source>
</reference>
<dbReference type="InParanoid" id="A0A1Z5KD38"/>
<dbReference type="EC" id="1.1.1.28" evidence="6"/>
<dbReference type="PANTHER" id="PTHR43716:SF1">
    <property type="entry name" value="D-2-HYDROXYGLUTARATE DEHYDROGENASE, MITOCHONDRIAL"/>
    <property type="match status" value="1"/>
</dbReference>
<sequence>MHRIKHYSWRHSARFHSTNSTNKTIIANGISHRTAAVLTITSLTAGYLLGTYQSYSTQEEYHQHESVLPNGLPRTCCQENERKSTLSSEQETQLVQQLRKIVGKDHLVIDGSLLNSKTQAYLKGARLGGAPCLCIVTPEHLHHVVSIVKAVVDAGAVIVPQGSNTGLTGGSVPRYSTDGRPIVVLSLKKLNGIFPLDDGKRVCCLAGAGLAQLQQFLQQYFPDRETHSTLGSTFLNPTAAAGVALGSGGTQCRKGPAYTERALYLKVTQNKWKENVVEIVNTLDIEGLEDDPNPRSRLVMDSVPYRVDTWSRWIQEGYAQNFRYSTPNARPARDIHYKERLCAYDENDKKKKQTSRISRYNADTSGPEFVRSEGKVILLATVHDTFPKPKQTKTLWLSFDQLETALQFRKQVCLNNPNDVPISCEYLDRDSFDIIDRSGRFLGKMIAFLGTSSPIVSRLWNVKVAIEGAGFPFLVDQWLHFINNAVPPLLPSPIQKLGHKWDHHIVVTVGDFDDTDHEDNSNALDTDTNQSCLTRFEQRLQDFLAQHPSKVETYECSLSQVPALTAFRFVAAPAFRTWCVGEGVQGYSVDYALPVSGGHAPPIDQPKPLRRMRYSHFACNVVHEDLAYARDVDLDSAKYAFKHIVEHDCGGKLPAEHGHGTEYKAPPETQRKWQYLDPLNVLNPGVGQTSEHFQYKTE</sequence>
<keyword evidence="2" id="KW-0285">Flavoprotein</keyword>
<organism evidence="6 7">
    <name type="scientific">Fistulifera solaris</name>
    <name type="common">Oleaginous diatom</name>
    <dbReference type="NCBI Taxonomy" id="1519565"/>
    <lineage>
        <taxon>Eukaryota</taxon>
        <taxon>Sar</taxon>
        <taxon>Stramenopiles</taxon>
        <taxon>Ochrophyta</taxon>
        <taxon>Bacillariophyta</taxon>
        <taxon>Bacillariophyceae</taxon>
        <taxon>Bacillariophycidae</taxon>
        <taxon>Naviculales</taxon>
        <taxon>Naviculaceae</taxon>
        <taxon>Fistulifera</taxon>
    </lineage>
</organism>
<keyword evidence="3" id="KW-0274">FAD</keyword>
<keyword evidence="4 6" id="KW-0560">Oxidoreductase</keyword>
<dbReference type="InterPro" id="IPR036318">
    <property type="entry name" value="FAD-bd_PCMH-like_sf"/>
</dbReference>
<evidence type="ECO:0000259" key="5">
    <source>
        <dbReference type="PROSITE" id="PS51387"/>
    </source>
</evidence>
<dbReference type="PANTHER" id="PTHR43716">
    <property type="entry name" value="D-2-HYDROXYGLUTARATE DEHYDROGENASE, MITOCHONDRIAL"/>
    <property type="match status" value="1"/>
</dbReference>
<dbReference type="InterPro" id="IPR016166">
    <property type="entry name" value="FAD-bd_PCMH"/>
</dbReference>
<evidence type="ECO:0000256" key="2">
    <source>
        <dbReference type="ARBA" id="ARBA00022630"/>
    </source>
</evidence>
<dbReference type="GO" id="GO:0022904">
    <property type="term" value="P:respiratory electron transport chain"/>
    <property type="evidence" value="ECO:0007669"/>
    <property type="project" value="TreeGrafter"/>
</dbReference>
<evidence type="ECO:0000256" key="4">
    <source>
        <dbReference type="ARBA" id="ARBA00023002"/>
    </source>
</evidence>
<evidence type="ECO:0000256" key="3">
    <source>
        <dbReference type="ARBA" id="ARBA00022827"/>
    </source>
</evidence>
<comment type="cofactor">
    <cofactor evidence="1">
        <name>FAD</name>
        <dbReference type="ChEBI" id="CHEBI:57692"/>
    </cofactor>
</comment>
<evidence type="ECO:0000313" key="7">
    <source>
        <dbReference type="Proteomes" id="UP000198406"/>
    </source>
</evidence>
<dbReference type="InterPro" id="IPR016167">
    <property type="entry name" value="FAD-bd_PCMH_sub1"/>
</dbReference>
<dbReference type="Gene3D" id="3.30.43.10">
    <property type="entry name" value="Uridine Diphospho-n-acetylenolpyruvylglucosamine Reductase, domain 2"/>
    <property type="match status" value="2"/>
</dbReference>
<dbReference type="GO" id="GO:0071949">
    <property type="term" value="F:FAD binding"/>
    <property type="evidence" value="ECO:0007669"/>
    <property type="project" value="InterPro"/>
</dbReference>
<dbReference type="PROSITE" id="PS51387">
    <property type="entry name" value="FAD_PCMH"/>
    <property type="match status" value="1"/>
</dbReference>
<dbReference type="InterPro" id="IPR016164">
    <property type="entry name" value="FAD-linked_Oxase-like_C"/>
</dbReference>
<evidence type="ECO:0000256" key="1">
    <source>
        <dbReference type="ARBA" id="ARBA00001974"/>
    </source>
</evidence>